<protein>
    <submittedName>
        <fullName evidence="1">Uncharacterized protein</fullName>
    </submittedName>
</protein>
<organism evidence="1 2">
    <name type="scientific">Solanum commersonii</name>
    <name type="common">Commerson's wild potato</name>
    <name type="synonym">Commerson's nightshade</name>
    <dbReference type="NCBI Taxonomy" id="4109"/>
    <lineage>
        <taxon>Eukaryota</taxon>
        <taxon>Viridiplantae</taxon>
        <taxon>Streptophyta</taxon>
        <taxon>Embryophyta</taxon>
        <taxon>Tracheophyta</taxon>
        <taxon>Spermatophyta</taxon>
        <taxon>Magnoliopsida</taxon>
        <taxon>eudicotyledons</taxon>
        <taxon>Gunneridae</taxon>
        <taxon>Pentapetalae</taxon>
        <taxon>asterids</taxon>
        <taxon>lamiids</taxon>
        <taxon>Solanales</taxon>
        <taxon>Solanaceae</taxon>
        <taxon>Solanoideae</taxon>
        <taxon>Solaneae</taxon>
        <taxon>Solanum</taxon>
    </lineage>
</organism>
<comment type="caution">
    <text evidence="1">The sequence shown here is derived from an EMBL/GenBank/DDBJ whole genome shotgun (WGS) entry which is preliminary data.</text>
</comment>
<accession>A0A9J5ZMB4</accession>
<keyword evidence="2" id="KW-1185">Reference proteome</keyword>
<evidence type="ECO:0000313" key="1">
    <source>
        <dbReference type="EMBL" id="KAG5613270.1"/>
    </source>
</evidence>
<proteinExistence type="predicted"/>
<reference evidence="1 2" key="1">
    <citation type="submission" date="2020-09" db="EMBL/GenBank/DDBJ databases">
        <title>De no assembly of potato wild relative species, Solanum commersonii.</title>
        <authorList>
            <person name="Cho K."/>
        </authorList>
    </citation>
    <scope>NUCLEOTIDE SEQUENCE [LARGE SCALE GENOMIC DNA]</scope>
    <source>
        <strain evidence="1">LZ3.2</strain>
        <tissue evidence="1">Leaf</tissue>
    </source>
</reference>
<dbReference type="Proteomes" id="UP000824120">
    <property type="component" value="Chromosome 4"/>
</dbReference>
<sequence>MMQKEEKMQQKLDWLNVLWQLLVKPRFDTCEKESPIAQFARIAFITNQLSLASGLSVVERQMGNLSSAKSAMQIVRLKNAVPV</sequence>
<evidence type="ECO:0000313" key="2">
    <source>
        <dbReference type="Proteomes" id="UP000824120"/>
    </source>
</evidence>
<name>A0A9J5ZMB4_SOLCO</name>
<gene>
    <name evidence="1" type="ORF">H5410_024551</name>
</gene>
<dbReference type="AlphaFoldDB" id="A0A9J5ZMB4"/>
<dbReference type="EMBL" id="JACXVP010000004">
    <property type="protein sequence ID" value="KAG5613270.1"/>
    <property type="molecule type" value="Genomic_DNA"/>
</dbReference>